<evidence type="ECO:0000256" key="2">
    <source>
        <dbReference type="ARBA" id="ARBA00022679"/>
    </source>
</evidence>
<dbReference type="PRINTS" id="PR00506">
    <property type="entry name" value="D21N6MTFRASE"/>
</dbReference>
<dbReference type="GO" id="GO:0032259">
    <property type="term" value="P:methylation"/>
    <property type="evidence" value="ECO:0007669"/>
    <property type="project" value="UniProtKB-KW"/>
</dbReference>
<name>A0A0F9BZI8_9ZZZZ</name>
<dbReference type="GO" id="GO:0003677">
    <property type="term" value="F:DNA binding"/>
    <property type="evidence" value="ECO:0007669"/>
    <property type="project" value="InterPro"/>
</dbReference>
<dbReference type="InterPro" id="IPR002941">
    <property type="entry name" value="DNA_methylase_N4/N6"/>
</dbReference>
<comment type="caution">
    <text evidence="5">The sequence shown here is derived from an EMBL/GenBank/DDBJ whole genome shotgun (WGS) entry which is preliminary data.</text>
</comment>
<sequence length="414" mass="45535">GHMLVCGGTRTYHRLACAIEDAGFEIRDAILWHYGSGFPKSHSVSKAIDRLNGRKFDDRYELGRHIKICREAKGITRAEVNDRFNATAICQHWEAQDPGNASIPTPEYWGEIKTWLGCDQRFDELIDRVGAERTVIGVERNAMSNWSMDGHTQFEDRDITAPATDAAKQWDGWGTALKPATEIICLARKPLSEKTVAANVLKHGTGALNIDRCRVHADDAQGGEYTVKRLKPGATLNKTGGNWRPEEGPEYRGELKPGRWPANVIHDGSEEVLEAFARFGESKSPVSRNRAPDPPANVTWGLGRKGGIQIGHDDSGTAARFFYCAKADKTDRLQSKHPTVKPVDLIAYLCRLITPPGGLVLDPFAGSGTTAMACLREGFDAILIEKEARFVADIKRRLAHVEGADTPLFQGAPA</sequence>
<dbReference type="AlphaFoldDB" id="A0A0F9BZI8"/>
<evidence type="ECO:0000259" key="4">
    <source>
        <dbReference type="Pfam" id="PF01555"/>
    </source>
</evidence>
<organism evidence="5">
    <name type="scientific">marine sediment metagenome</name>
    <dbReference type="NCBI Taxonomy" id="412755"/>
    <lineage>
        <taxon>unclassified sequences</taxon>
        <taxon>metagenomes</taxon>
        <taxon>ecological metagenomes</taxon>
    </lineage>
</organism>
<dbReference type="Pfam" id="PF01555">
    <property type="entry name" value="N6_N4_Mtase"/>
    <property type="match status" value="1"/>
</dbReference>
<feature type="non-terminal residue" evidence="5">
    <location>
        <position position="1"/>
    </location>
</feature>
<dbReference type="InterPro" id="IPR002295">
    <property type="entry name" value="N4/N6-MTase_EcoPI_Mod-like"/>
</dbReference>
<accession>A0A0F9BZI8</accession>
<dbReference type="Gene3D" id="3.40.50.150">
    <property type="entry name" value="Vaccinia Virus protein VP39"/>
    <property type="match status" value="2"/>
</dbReference>
<gene>
    <name evidence="5" type="ORF">LCGC14_2386780</name>
</gene>
<evidence type="ECO:0000256" key="3">
    <source>
        <dbReference type="ARBA" id="ARBA00022691"/>
    </source>
</evidence>
<dbReference type="EMBL" id="LAZR01035524">
    <property type="protein sequence ID" value="KKL27274.1"/>
    <property type="molecule type" value="Genomic_DNA"/>
</dbReference>
<dbReference type="GO" id="GO:0008170">
    <property type="term" value="F:N-methyltransferase activity"/>
    <property type="evidence" value="ECO:0007669"/>
    <property type="project" value="InterPro"/>
</dbReference>
<reference evidence="5" key="1">
    <citation type="journal article" date="2015" name="Nature">
        <title>Complex archaea that bridge the gap between prokaryotes and eukaryotes.</title>
        <authorList>
            <person name="Spang A."/>
            <person name="Saw J.H."/>
            <person name="Jorgensen S.L."/>
            <person name="Zaremba-Niedzwiedzka K."/>
            <person name="Martijn J."/>
            <person name="Lind A.E."/>
            <person name="van Eijk R."/>
            <person name="Schleper C."/>
            <person name="Guy L."/>
            <person name="Ettema T.J."/>
        </authorList>
    </citation>
    <scope>NUCLEOTIDE SEQUENCE</scope>
</reference>
<dbReference type="InterPro" id="IPR029063">
    <property type="entry name" value="SAM-dependent_MTases_sf"/>
</dbReference>
<dbReference type="SUPFAM" id="SSF53335">
    <property type="entry name" value="S-adenosyl-L-methionine-dependent methyltransferases"/>
    <property type="match status" value="1"/>
</dbReference>
<feature type="domain" description="DNA methylase N-4/N-6" evidence="4">
    <location>
        <begin position="300"/>
        <end position="395"/>
    </location>
</feature>
<evidence type="ECO:0000256" key="1">
    <source>
        <dbReference type="ARBA" id="ARBA00022603"/>
    </source>
</evidence>
<keyword evidence="2" id="KW-0808">Transferase</keyword>
<evidence type="ECO:0000313" key="5">
    <source>
        <dbReference type="EMBL" id="KKL27274.1"/>
    </source>
</evidence>
<protein>
    <recommendedName>
        <fullName evidence="4">DNA methylase N-4/N-6 domain-containing protein</fullName>
    </recommendedName>
</protein>
<keyword evidence="1" id="KW-0489">Methyltransferase</keyword>
<keyword evidence="3" id="KW-0949">S-adenosyl-L-methionine</keyword>
<proteinExistence type="predicted"/>